<dbReference type="PANTHER" id="PTHR43727:SF2">
    <property type="entry name" value="GROUP IV DECARBOXYLASE"/>
    <property type="match status" value="1"/>
</dbReference>
<dbReference type="InterPro" id="IPR022657">
    <property type="entry name" value="De-COase2_CS"/>
</dbReference>
<dbReference type="InterPro" id="IPR002986">
    <property type="entry name" value="DAP_deCOOHase_LysA"/>
</dbReference>
<dbReference type="Gene3D" id="3.20.20.10">
    <property type="entry name" value="Alanine racemase"/>
    <property type="match status" value="1"/>
</dbReference>
<dbReference type="AlphaFoldDB" id="C7NIU6"/>
<keyword evidence="2" id="KW-0210">Decarboxylase</keyword>
<evidence type="ECO:0000256" key="4">
    <source>
        <dbReference type="ARBA" id="ARBA00023154"/>
    </source>
</evidence>
<dbReference type="Pfam" id="PF02784">
    <property type="entry name" value="Orn_Arg_deC_N"/>
    <property type="match status" value="1"/>
</dbReference>
<dbReference type="InterPro" id="IPR000183">
    <property type="entry name" value="Orn/DAP/Arg_de-COase"/>
</dbReference>
<dbReference type="EMBL" id="CP001686">
    <property type="protein sequence ID" value="ACV05171.1"/>
    <property type="molecule type" value="Genomic_DNA"/>
</dbReference>
<feature type="domain" description="Orn/DAP/Arg decarboxylase 2 N-terminal" evidence="7">
    <location>
        <begin position="48"/>
        <end position="297"/>
    </location>
</feature>
<comment type="cofactor">
    <cofactor evidence="1 6">
        <name>pyridoxal 5'-phosphate</name>
        <dbReference type="ChEBI" id="CHEBI:597326"/>
    </cofactor>
</comment>
<evidence type="ECO:0000256" key="1">
    <source>
        <dbReference type="ARBA" id="ARBA00001933"/>
    </source>
</evidence>
<dbReference type="SUPFAM" id="SSF50621">
    <property type="entry name" value="Alanine racemase C-terminal domain-like"/>
    <property type="match status" value="1"/>
</dbReference>
<dbReference type="GO" id="GO:0009089">
    <property type="term" value="P:lysine biosynthetic process via diaminopimelate"/>
    <property type="evidence" value="ECO:0007669"/>
    <property type="project" value="InterPro"/>
</dbReference>
<keyword evidence="3 6" id="KW-0663">Pyridoxal phosphate</keyword>
<name>C7NIU6_KYTSD</name>
<dbReference type="PROSITE" id="PS00879">
    <property type="entry name" value="ODR_DC_2_2"/>
    <property type="match status" value="1"/>
</dbReference>
<keyword evidence="9" id="KW-1185">Reference proteome</keyword>
<evidence type="ECO:0000256" key="6">
    <source>
        <dbReference type="PIRSR" id="PIRSR600183-50"/>
    </source>
</evidence>
<dbReference type="InterPro" id="IPR022644">
    <property type="entry name" value="De-COase2_N"/>
</dbReference>
<dbReference type="InterPro" id="IPR029066">
    <property type="entry name" value="PLP-binding_barrel"/>
</dbReference>
<dbReference type="InterPro" id="IPR009006">
    <property type="entry name" value="Ala_racemase/Decarboxylase_C"/>
</dbReference>
<dbReference type="Gene3D" id="2.40.37.10">
    <property type="entry name" value="Lyase, Ornithine Decarboxylase, Chain A, domain 1"/>
    <property type="match status" value="1"/>
</dbReference>
<keyword evidence="4" id="KW-0457">Lysine biosynthesis</keyword>
<dbReference type="RefSeq" id="WP_012801590.1">
    <property type="nucleotide sequence ID" value="NC_013169.1"/>
</dbReference>
<evidence type="ECO:0000313" key="9">
    <source>
        <dbReference type="Proteomes" id="UP000006666"/>
    </source>
</evidence>
<feature type="modified residue" description="N6-(pyridoxal phosphate)lysine" evidence="6">
    <location>
        <position position="74"/>
    </location>
</feature>
<evidence type="ECO:0000256" key="2">
    <source>
        <dbReference type="ARBA" id="ARBA00022793"/>
    </source>
</evidence>
<dbReference type="PRINTS" id="PR01181">
    <property type="entry name" value="DAPDCRBXLASE"/>
</dbReference>
<organism evidence="8 9">
    <name type="scientific">Kytococcus sedentarius (strain ATCC 14392 / DSM 20547 / JCM 11482 / CCUG 33030 / NBRC 15357 / NCTC 11040 / CCM 314 / 541)</name>
    <name type="common">Micrococcus sedentarius</name>
    <dbReference type="NCBI Taxonomy" id="478801"/>
    <lineage>
        <taxon>Bacteria</taxon>
        <taxon>Bacillati</taxon>
        <taxon>Actinomycetota</taxon>
        <taxon>Actinomycetes</taxon>
        <taxon>Micrococcales</taxon>
        <taxon>Kytococcaceae</taxon>
        <taxon>Kytococcus</taxon>
    </lineage>
</organism>
<dbReference type="STRING" id="478801.Ksed_00760"/>
<dbReference type="GO" id="GO:0008836">
    <property type="term" value="F:diaminopimelate decarboxylase activity"/>
    <property type="evidence" value="ECO:0007669"/>
    <property type="project" value="InterPro"/>
</dbReference>
<accession>C7NIU6</accession>
<dbReference type="CDD" id="cd06828">
    <property type="entry name" value="PLPDE_III_DapDC"/>
    <property type="match status" value="1"/>
</dbReference>
<protein>
    <submittedName>
        <fullName evidence="8">Diaminopimelate decarboxylase</fullName>
    </submittedName>
</protein>
<dbReference type="PRINTS" id="PR01179">
    <property type="entry name" value="ODADCRBXLASE"/>
</dbReference>
<dbReference type="HOGENOM" id="CLU_026444_0_2_11"/>
<dbReference type="PANTHER" id="PTHR43727">
    <property type="entry name" value="DIAMINOPIMELATE DECARBOXYLASE"/>
    <property type="match status" value="1"/>
</dbReference>
<feature type="active site" description="Proton donor" evidence="6">
    <location>
        <position position="371"/>
    </location>
</feature>
<dbReference type="Proteomes" id="UP000006666">
    <property type="component" value="Chromosome"/>
</dbReference>
<dbReference type="KEGG" id="kse:Ksed_00760"/>
<evidence type="ECO:0000256" key="3">
    <source>
        <dbReference type="ARBA" id="ARBA00022898"/>
    </source>
</evidence>
<dbReference type="FunFam" id="3.20.20.10:FF:000003">
    <property type="entry name" value="Diaminopimelate decarboxylase"/>
    <property type="match status" value="1"/>
</dbReference>
<reference evidence="8 9" key="1">
    <citation type="journal article" date="2009" name="Stand. Genomic Sci.">
        <title>Complete genome sequence of Kytococcus sedentarius type strain (541).</title>
        <authorList>
            <person name="Sims D."/>
            <person name="Brettin T."/>
            <person name="Detter J.C."/>
            <person name="Han C."/>
            <person name="Lapidus A."/>
            <person name="Copeland A."/>
            <person name="Glavina Del Rio T."/>
            <person name="Nolan M."/>
            <person name="Chen F."/>
            <person name="Lucas S."/>
            <person name="Tice H."/>
            <person name="Cheng J.F."/>
            <person name="Bruce D."/>
            <person name="Goodwin L."/>
            <person name="Pitluck S."/>
            <person name="Ovchinnikova G."/>
            <person name="Pati A."/>
            <person name="Ivanova N."/>
            <person name="Mavrommatis K."/>
            <person name="Chen A."/>
            <person name="Palaniappan K."/>
            <person name="D'haeseleer P."/>
            <person name="Chain P."/>
            <person name="Bristow J."/>
            <person name="Eisen J.A."/>
            <person name="Markowitz V."/>
            <person name="Hugenholtz P."/>
            <person name="Schneider S."/>
            <person name="Goker M."/>
            <person name="Pukall R."/>
            <person name="Kyrpides N.C."/>
            <person name="Klenk H.P."/>
        </authorList>
    </citation>
    <scope>NUCLEOTIDE SEQUENCE [LARGE SCALE GENOMIC DNA]</scope>
    <source>
        <strain evidence="9">ATCC 14392 / DSM 20547 / JCM 11482 / CCUG 33030 / NBRC 15357 / NCTC 11040 / CCM 314 / 541</strain>
    </source>
</reference>
<keyword evidence="4" id="KW-0028">Amino-acid biosynthesis</keyword>
<keyword evidence="5" id="KW-0456">Lyase</keyword>
<sequence>MTETTPTSPDAGSLAARIHPAKPLPTSAERMVELAAELPTPFHLYDEAAIRAHAREFNAAFAWAPGFLNHFAVKATPTPAIVRVLSEEGFGADCSSLPELELCDRLGIRGERIMFTSNDTPAEEFARAVELGAVANLDDITHLDTLEAAAGRLPELLSFRYNPGAERTGNAIIGDPVQAKYGVTSEQLLDAYREARDRGVQRFALHTMVASNELDGAYIVETARMVFELAVRLKDELGITLEFVNLGGGIGIPYGVDDAPMNLQAVSDGIRALHEQVLTPSGLEGLGLRFECGRVMTGPYGYLVSRVRQVTQKYKTYVGLDASMHNLMRPAMYGSYHHITVLPGPDAASLPDAGDLAPGATSTYDVTGSLCENNDKFAIDRELPVVHPGDVVVLHDAGAHGHSMGFNYNGKLRSAEYLLDQNGQAHQIRRAETMDDLFATVDWHA</sequence>
<evidence type="ECO:0000259" key="7">
    <source>
        <dbReference type="Pfam" id="PF02784"/>
    </source>
</evidence>
<evidence type="ECO:0000313" key="8">
    <source>
        <dbReference type="EMBL" id="ACV05171.1"/>
    </source>
</evidence>
<proteinExistence type="predicted"/>
<dbReference type="SUPFAM" id="SSF51419">
    <property type="entry name" value="PLP-binding barrel"/>
    <property type="match status" value="1"/>
</dbReference>
<gene>
    <name evidence="8" type="ordered locus">Ksed_00760</name>
</gene>
<evidence type="ECO:0000256" key="5">
    <source>
        <dbReference type="ARBA" id="ARBA00023239"/>
    </source>
</evidence>
<dbReference type="eggNOG" id="COG0019">
    <property type="taxonomic scope" value="Bacteria"/>
</dbReference>